<reference evidence="2" key="1">
    <citation type="submission" date="2020-05" db="EMBL/GenBank/DDBJ databases">
        <authorList>
            <person name="Zhu T."/>
            <person name="Keshari N."/>
            <person name="Lu X."/>
        </authorList>
    </citation>
    <scope>NUCLEOTIDE SEQUENCE</scope>
    <source>
        <strain evidence="2">NK1-12</strain>
    </source>
</reference>
<dbReference type="SUPFAM" id="SSF53474">
    <property type="entry name" value="alpha/beta-Hydrolases"/>
    <property type="match status" value="1"/>
</dbReference>
<organism evidence="2">
    <name type="scientific">Leptolyngbya sp. NK1-12</name>
    <dbReference type="NCBI Taxonomy" id="2547451"/>
    <lineage>
        <taxon>Bacteria</taxon>
        <taxon>Bacillati</taxon>
        <taxon>Cyanobacteriota</taxon>
        <taxon>Cyanophyceae</taxon>
        <taxon>Leptolyngbyales</taxon>
        <taxon>Leptolyngbyaceae</taxon>
        <taxon>Leptolyngbya group</taxon>
        <taxon>Leptolyngbya</taxon>
    </lineage>
</organism>
<dbReference type="EMBL" id="CP053586">
    <property type="protein sequence ID" value="WNZ22098.1"/>
    <property type="molecule type" value="Genomic_DNA"/>
</dbReference>
<dbReference type="PANTHER" id="PTHR37946:SF1">
    <property type="entry name" value="SLL1969 PROTEIN"/>
    <property type="match status" value="1"/>
</dbReference>
<protein>
    <submittedName>
        <fullName evidence="2">Lysophospholipase</fullName>
    </submittedName>
</protein>
<gene>
    <name evidence="2" type="ORF">HJG54_03910</name>
</gene>
<dbReference type="InterPro" id="IPR029058">
    <property type="entry name" value="AB_hydrolase_fold"/>
</dbReference>
<name>A0AA97APR8_9CYAN</name>
<dbReference type="RefSeq" id="WP_316433479.1">
    <property type="nucleotide sequence ID" value="NZ_CP053586.1"/>
</dbReference>
<sequence>MSSQAPEFILFVQHGWADDNRAMLNLASQLAANNALIVAPDLGFIQTWLRIEPLIQMVEKVAFQQLQTYPEVPLRIVGHSMGGLIWIELLHRHRSWWPRVHSLVLVGSPVGGADLGRILDPFGIGLGIAADLGCNRKPMATEIAAVIPTLAIAGDIDGGSDGTVTVNCTRFAYVHYVSIPESHAALRDHPAVAALIRNFWDDFTIGESIEVNEIIHKLSAVPGMTDGHPRDFKRAEVVMYLKDGSSIRTWVNPFGVDHVFVASPDGQCLYAGFVGWVHAQDLQQALHEIRLAYGIW</sequence>
<dbReference type="PANTHER" id="PTHR37946">
    <property type="entry name" value="SLL1969 PROTEIN"/>
    <property type="match status" value="1"/>
</dbReference>
<evidence type="ECO:0000313" key="2">
    <source>
        <dbReference type="EMBL" id="WNZ22098.1"/>
    </source>
</evidence>
<proteinExistence type="predicted"/>
<dbReference type="Pfam" id="PF12146">
    <property type="entry name" value="Hydrolase_4"/>
    <property type="match status" value="1"/>
</dbReference>
<feature type="domain" description="Serine aminopeptidase S33" evidence="1">
    <location>
        <begin position="6"/>
        <end position="111"/>
    </location>
</feature>
<evidence type="ECO:0000259" key="1">
    <source>
        <dbReference type="Pfam" id="PF12146"/>
    </source>
</evidence>
<dbReference type="AlphaFoldDB" id="A0AA97APR8"/>
<dbReference type="InterPro" id="IPR022742">
    <property type="entry name" value="Hydrolase_4"/>
</dbReference>
<accession>A0AA97APR8</accession>
<dbReference type="Gene3D" id="3.40.50.1820">
    <property type="entry name" value="alpha/beta hydrolase"/>
    <property type="match status" value="1"/>
</dbReference>